<feature type="region of interest" description="Disordered" evidence="1">
    <location>
        <begin position="133"/>
        <end position="189"/>
    </location>
</feature>
<dbReference type="EMBL" id="JBJQOH010000004">
    <property type="protein sequence ID" value="KAL3687942.1"/>
    <property type="molecule type" value="Genomic_DNA"/>
</dbReference>
<evidence type="ECO:0000313" key="3">
    <source>
        <dbReference type="Proteomes" id="UP001633002"/>
    </source>
</evidence>
<feature type="compositionally biased region" description="Acidic residues" evidence="1">
    <location>
        <begin position="137"/>
        <end position="147"/>
    </location>
</feature>
<reference evidence="2 3" key="1">
    <citation type="submission" date="2024-09" db="EMBL/GenBank/DDBJ databases">
        <title>Chromosome-scale assembly of Riccia sorocarpa.</title>
        <authorList>
            <person name="Paukszto L."/>
        </authorList>
    </citation>
    <scope>NUCLEOTIDE SEQUENCE [LARGE SCALE GENOMIC DNA]</scope>
    <source>
        <strain evidence="2">LP-2024</strain>
        <tissue evidence="2">Aerial parts of the thallus</tissue>
    </source>
</reference>
<proteinExistence type="predicted"/>
<dbReference type="AlphaFoldDB" id="A0ABD3HBW6"/>
<keyword evidence="3" id="KW-1185">Reference proteome</keyword>
<protein>
    <submittedName>
        <fullName evidence="2">Uncharacterized protein</fullName>
    </submittedName>
</protein>
<sequence>MERGILSFYSEGNPAIGPFRNWVVANWAKKLRVTLESVQESGQRGFLTMMKTRQDRDTVLTHVHAHIRGCVVAHMAWIPQMDVTGYVAKPKPLENNVTAKILWDKEKPLPDSVIITLAGCDFKCPLRKVEEGKPIQEGDDSESDAEQADGLQPKHDATTNGSHEGERRCSSEQQNTNHVNSEVQLTDTA</sequence>
<dbReference type="Proteomes" id="UP001633002">
    <property type="component" value="Unassembled WGS sequence"/>
</dbReference>
<comment type="caution">
    <text evidence="2">The sequence shown here is derived from an EMBL/GenBank/DDBJ whole genome shotgun (WGS) entry which is preliminary data.</text>
</comment>
<organism evidence="2 3">
    <name type="scientific">Riccia sorocarpa</name>
    <dbReference type="NCBI Taxonomy" id="122646"/>
    <lineage>
        <taxon>Eukaryota</taxon>
        <taxon>Viridiplantae</taxon>
        <taxon>Streptophyta</taxon>
        <taxon>Embryophyta</taxon>
        <taxon>Marchantiophyta</taxon>
        <taxon>Marchantiopsida</taxon>
        <taxon>Marchantiidae</taxon>
        <taxon>Marchantiales</taxon>
        <taxon>Ricciaceae</taxon>
        <taxon>Riccia</taxon>
    </lineage>
</organism>
<feature type="compositionally biased region" description="Polar residues" evidence="1">
    <location>
        <begin position="171"/>
        <end position="189"/>
    </location>
</feature>
<name>A0ABD3HBW6_9MARC</name>
<accession>A0ABD3HBW6</accession>
<gene>
    <name evidence="2" type="ORF">R1sor_014251</name>
</gene>
<evidence type="ECO:0000313" key="2">
    <source>
        <dbReference type="EMBL" id="KAL3687942.1"/>
    </source>
</evidence>
<evidence type="ECO:0000256" key="1">
    <source>
        <dbReference type="SAM" id="MobiDB-lite"/>
    </source>
</evidence>
<feature type="compositionally biased region" description="Basic and acidic residues" evidence="1">
    <location>
        <begin position="152"/>
        <end position="170"/>
    </location>
</feature>